<dbReference type="GO" id="GO:0003677">
    <property type="term" value="F:DNA binding"/>
    <property type="evidence" value="ECO:0007669"/>
    <property type="project" value="InterPro"/>
</dbReference>
<dbReference type="Gene3D" id="3.10.300.10">
    <property type="entry name" value="Methylpurine-DNA glycosylase (MPG)"/>
    <property type="match status" value="1"/>
</dbReference>
<evidence type="ECO:0000256" key="5">
    <source>
        <dbReference type="HAMAP-Rule" id="MF_00527"/>
    </source>
</evidence>
<keyword evidence="7" id="KW-1185">Reference proteome</keyword>
<proteinExistence type="inferred from homology"/>
<dbReference type="InterPro" id="IPR036995">
    <property type="entry name" value="MPG_sf"/>
</dbReference>
<dbReference type="GO" id="GO:0003905">
    <property type="term" value="F:alkylbase DNA N-glycosylase activity"/>
    <property type="evidence" value="ECO:0007669"/>
    <property type="project" value="InterPro"/>
</dbReference>
<comment type="caution">
    <text evidence="6">The sequence shown here is derived from an EMBL/GenBank/DDBJ whole genome shotgun (WGS) entry which is preliminary data.</text>
</comment>
<dbReference type="OrthoDB" id="9794313at2"/>
<dbReference type="AlphaFoldDB" id="A0A6N7IWB0"/>
<organism evidence="6 7">
    <name type="scientific">Desulfofundulus thermobenzoicus</name>
    <dbReference type="NCBI Taxonomy" id="29376"/>
    <lineage>
        <taxon>Bacteria</taxon>
        <taxon>Bacillati</taxon>
        <taxon>Bacillota</taxon>
        <taxon>Clostridia</taxon>
        <taxon>Eubacteriales</taxon>
        <taxon>Peptococcaceae</taxon>
        <taxon>Desulfofundulus</taxon>
    </lineage>
</organism>
<dbReference type="InterPro" id="IPR003180">
    <property type="entry name" value="MPG"/>
</dbReference>
<keyword evidence="2 5" id="KW-0227">DNA damage</keyword>
<reference evidence="6 7" key="1">
    <citation type="submission" date="2019-10" db="EMBL/GenBank/DDBJ databases">
        <title>Comparative genomics of sulfur disproportionating microorganisms.</title>
        <authorList>
            <person name="Ward L.M."/>
            <person name="Bertran E."/>
            <person name="Johnston D."/>
        </authorList>
    </citation>
    <scope>NUCLEOTIDE SEQUENCE [LARGE SCALE GENOMIC DNA]</scope>
    <source>
        <strain evidence="6 7">DSM 14055</strain>
    </source>
</reference>
<dbReference type="EC" id="3.2.2.-" evidence="5"/>
<dbReference type="GO" id="GO:0006284">
    <property type="term" value="P:base-excision repair"/>
    <property type="evidence" value="ECO:0007669"/>
    <property type="project" value="InterPro"/>
</dbReference>
<name>A0A6N7IWB0_9FIRM</name>
<evidence type="ECO:0000256" key="1">
    <source>
        <dbReference type="ARBA" id="ARBA00009232"/>
    </source>
</evidence>
<dbReference type="Proteomes" id="UP000441717">
    <property type="component" value="Unassembled WGS sequence"/>
</dbReference>
<protein>
    <recommendedName>
        <fullName evidence="5">Putative 3-methyladenine DNA glycosylase</fullName>
        <ecNumber evidence="5">3.2.2.-</ecNumber>
    </recommendedName>
</protein>
<evidence type="ECO:0000313" key="7">
    <source>
        <dbReference type="Proteomes" id="UP000441717"/>
    </source>
</evidence>
<dbReference type="HAMAP" id="MF_00527">
    <property type="entry name" value="3MGH"/>
    <property type="match status" value="1"/>
</dbReference>
<keyword evidence="3 5" id="KW-0378">Hydrolase</keyword>
<dbReference type="CDD" id="cd00540">
    <property type="entry name" value="AAG"/>
    <property type="match status" value="1"/>
</dbReference>
<dbReference type="NCBIfam" id="NF002003">
    <property type="entry name" value="PRK00802.1-3"/>
    <property type="match status" value="1"/>
</dbReference>
<dbReference type="PANTHER" id="PTHR10429">
    <property type="entry name" value="DNA-3-METHYLADENINE GLYCOSYLASE"/>
    <property type="match status" value="1"/>
</dbReference>
<sequence>MEKEINFSDILPRSFYGRDTVLVARELIGHHLVHDSPEGLTAGRIVETEAYLQGDPACHASRGMTNRNRVMFGPPGYAYVYFIYGMYYCFNVVTAAAGVGEAVLIRALEPVAGIPLMQARRGREKLTELCSGPARLVLAMGITREHNGCDLTRGPLFICRGAGRPQPVVTTTRIGIREGAELPLRFYLQGSKYVSKR</sequence>
<dbReference type="Pfam" id="PF02245">
    <property type="entry name" value="Pur_DNA_glyco"/>
    <property type="match status" value="1"/>
</dbReference>
<evidence type="ECO:0000313" key="6">
    <source>
        <dbReference type="EMBL" id="MQL53767.1"/>
    </source>
</evidence>
<evidence type="ECO:0000256" key="3">
    <source>
        <dbReference type="ARBA" id="ARBA00022801"/>
    </source>
</evidence>
<accession>A0A6N7IWB0</accession>
<dbReference type="FunFam" id="3.10.300.10:FF:000001">
    <property type="entry name" value="Putative 3-methyladenine DNA glycosylase"/>
    <property type="match status" value="1"/>
</dbReference>
<dbReference type="InterPro" id="IPR011034">
    <property type="entry name" value="Formyl_transferase-like_C_sf"/>
</dbReference>
<evidence type="ECO:0000256" key="2">
    <source>
        <dbReference type="ARBA" id="ARBA00022763"/>
    </source>
</evidence>
<dbReference type="NCBIfam" id="TIGR00567">
    <property type="entry name" value="3mg"/>
    <property type="match status" value="1"/>
</dbReference>
<evidence type="ECO:0000256" key="4">
    <source>
        <dbReference type="ARBA" id="ARBA00023204"/>
    </source>
</evidence>
<dbReference type="SUPFAM" id="SSF50486">
    <property type="entry name" value="FMT C-terminal domain-like"/>
    <property type="match status" value="1"/>
</dbReference>
<gene>
    <name evidence="6" type="ORF">GFC01_16180</name>
</gene>
<dbReference type="PANTHER" id="PTHR10429:SF0">
    <property type="entry name" value="DNA-3-METHYLADENINE GLYCOSYLASE"/>
    <property type="match status" value="1"/>
</dbReference>
<keyword evidence="6" id="KW-0326">Glycosidase</keyword>
<comment type="similarity">
    <text evidence="1 5">Belongs to the DNA glycosylase MPG family.</text>
</comment>
<dbReference type="EMBL" id="WHYR01000066">
    <property type="protein sequence ID" value="MQL53767.1"/>
    <property type="molecule type" value="Genomic_DNA"/>
</dbReference>
<keyword evidence="4 5" id="KW-0234">DNA repair</keyword>